<keyword evidence="1" id="KW-0472">Membrane</keyword>
<dbReference type="Pfam" id="PF23928">
    <property type="entry name" value="DUF7266"/>
    <property type="match status" value="1"/>
</dbReference>
<feature type="transmembrane region" description="Helical" evidence="1">
    <location>
        <begin position="14"/>
        <end position="38"/>
    </location>
</feature>
<organism evidence="2 3">
    <name type="scientific">Halomicrobium zhouii</name>
    <dbReference type="NCBI Taxonomy" id="767519"/>
    <lineage>
        <taxon>Archaea</taxon>
        <taxon>Methanobacteriati</taxon>
        <taxon>Methanobacteriota</taxon>
        <taxon>Stenosarchaea group</taxon>
        <taxon>Halobacteria</taxon>
        <taxon>Halobacteriales</taxon>
        <taxon>Haloarculaceae</taxon>
        <taxon>Halomicrobium</taxon>
    </lineage>
</organism>
<dbReference type="Proteomes" id="UP000199062">
    <property type="component" value="Unassembled WGS sequence"/>
</dbReference>
<evidence type="ECO:0000313" key="2">
    <source>
        <dbReference type="EMBL" id="SFR90973.1"/>
    </source>
</evidence>
<evidence type="ECO:0000313" key="3">
    <source>
        <dbReference type="Proteomes" id="UP000199062"/>
    </source>
</evidence>
<dbReference type="STRING" id="767519.SAMN05216559_0861"/>
<dbReference type="RefSeq" id="WP_089814196.1">
    <property type="nucleotide sequence ID" value="NZ_FOZK01000001.1"/>
</dbReference>
<keyword evidence="1" id="KW-1133">Transmembrane helix</keyword>
<evidence type="ECO:0000256" key="1">
    <source>
        <dbReference type="SAM" id="Phobius"/>
    </source>
</evidence>
<name>A0A1I6KIC2_9EURY</name>
<proteinExistence type="predicted"/>
<dbReference type="OrthoDB" id="306663at2157"/>
<protein>
    <submittedName>
        <fullName evidence="2">Uncharacterized protein</fullName>
    </submittedName>
</protein>
<accession>A0A1I6KIC2</accession>
<dbReference type="AlphaFoldDB" id="A0A1I6KIC2"/>
<dbReference type="EMBL" id="FOZK01000001">
    <property type="protein sequence ID" value="SFR90973.1"/>
    <property type="molecule type" value="Genomic_DNA"/>
</dbReference>
<keyword evidence="1" id="KW-0812">Transmembrane</keyword>
<sequence>MDSRAVTPVVEKTITMGIVVLFVGGMTTAMFGTAVPTYRDAVGTEMSERVLAMASEEIERTVPPNTTTVQSDRTVDLPATIRGSAYRIRVDGRSLVLVHPDIPTRRSRPALPPMVTGFSGEWQSGANTIVTVRSVSGGLAVELREGAP</sequence>
<gene>
    <name evidence="2" type="ORF">SAMN05216559_0861</name>
</gene>
<reference evidence="2 3" key="1">
    <citation type="submission" date="2016-10" db="EMBL/GenBank/DDBJ databases">
        <authorList>
            <person name="de Groot N.N."/>
        </authorList>
    </citation>
    <scope>NUCLEOTIDE SEQUENCE [LARGE SCALE GENOMIC DNA]</scope>
    <source>
        <strain evidence="2 3">CGMCC 1.10457</strain>
    </source>
</reference>
<dbReference type="InterPro" id="IPR055690">
    <property type="entry name" value="DUF7266"/>
</dbReference>
<keyword evidence="3" id="KW-1185">Reference proteome</keyword>